<dbReference type="Pfam" id="PF07714">
    <property type="entry name" value="PK_Tyr_Ser-Thr"/>
    <property type="match status" value="1"/>
</dbReference>
<keyword evidence="4" id="KW-0723">Serine/threonine-protein kinase</keyword>
<dbReference type="Pfam" id="PF12819">
    <property type="entry name" value="Malectin_like"/>
    <property type="match status" value="1"/>
</dbReference>
<evidence type="ECO:0000256" key="1">
    <source>
        <dbReference type="ARBA" id="ARBA00004251"/>
    </source>
</evidence>
<dbReference type="FunFam" id="2.60.120.430:FF:000003">
    <property type="entry name" value="FERONIA receptor-like kinase"/>
    <property type="match status" value="1"/>
</dbReference>
<keyword evidence="3" id="KW-1003">Cell membrane</keyword>
<keyword evidence="14" id="KW-0278">Fertilization</keyword>
<dbReference type="InterPro" id="IPR045272">
    <property type="entry name" value="ANXUR1/2-like"/>
</dbReference>
<feature type="chain" id="PRO_5041714540" description="non-specific serine/threonine protein kinase" evidence="19">
    <location>
        <begin position="24"/>
        <end position="855"/>
    </location>
</feature>
<evidence type="ECO:0000256" key="7">
    <source>
        <dbReference type="ARBA" id="ARBA00022729"/>
    </source>
</evidence>
<evidence type="ECO:0000256" key="3">
    <source>
        <dbReference type="ARBA" id="ARBA00022475"/>
    </source>
</evidence>
<keyword evidence="7 19" id="KW-0732">Signal</keyword>
<dbReference type="EMBL" id="JAVXUO010000661">
    <property type="protein sequence ID" value="KAK2990237.1"/>
    <property type="molecule type" value="Genomic_DNA"/>
</dbReference>
<accession>A0AA88RQ68</accession>
<name>A0AA88RQ68_9ASTE</name>
<dbReference type="Gene3D" id="2.60.120.430">
    <property type="entry name" value="Galactose-binding lectin"/>
    <property type="match status" value="2"/>
</dbReference>
<dbReference type="FunFam" id="2.60.120.430:FF:000007">
    <property type="entry name" value="FERONIA receptor-like kinase"/>
    <property type="match status" value="1"/>
</dbReference>
<evidence type="ECO:0000256" key="17">
    <source>
        <dbReference type="PROSITE-ProRule" id="PRU10141"/>
    </source>
</evidence>
<dbReference type="Gene3D" id="1.10.510.10">
    <property type="entry name" value="Transferase(Phosphotransferase) domain 1"/>
    <property type="match status" value="1"/>
</dbReference>
<dbReference type="FunFam" id="1.10.510.10:FF:000058">
    <property type="entry name" value="Receptor-like protein kinase FERONIA"/>
    <property type="match status" value="1"/>
</dbReference>
<dbReference type="CDD" id="cd14066">
    <property type="entry name" value="STKc_IRAK"/>
    <property type="match status" value="1"/>
</dbReference>
<evidence type="ECO:0000256" key="14">
    <source>
        <dbReference type="ARBA" id="ARBA00023279"/>
    </source>
</evidence>
<evidence type="ECO:0000256" key="15">
    <source>
        <dbReference type="ARBA" id="ARBA00047899"/>
    </source>
</evidence>
<dbReference type="FunFam" id="3.30.200.20:FF:000039">
    <property type="entry name" value="receptor-like protein kinase FERONIA"/>
    <property type="match status" value="1"/>
</dbReference>
<proteinExistence type="predicted"/>
<keyword evidence="13" id="KW-0325">Glycoprotein</keyword>
<keyword evidence="12 18" id="KW-0472">Membrane</keyword>
<organism evidence="21 22">
    <name type="scientific">Escallonia rubra</name>
    <dbReference type="NCBI Taxonomy" id="112253"/>
    <lineage>
        <taxon>Eukaryota</taxon>
        <taxon>Viridiplantae</taxon>
        <taxon>Streptophyta</taxon>
        <taxon>Embryophyta</taxon>
        <taxon>Tracheophyta</taxon>
        <taxon>Spermatophyta</taxon>
        <taxon>Magnoliopsida</taxon>
        <taxon>eudicotyledons</taxon>
        <taxon>Gunneridae</taxon>
        <taxon>Pentapetalae</taxon>
        <taxon>asterids</taxon>
        <taxon>campanulids</taxon>
        <taxon>Escalloniales</taxon>
        <taxon>Escalloniaceae</taxon>
        <taxon>Escallonia</taxon>
    </lineage>
</organism>
<dbReference type="PANTHER" id="PTHR34590:SF5">
    <property type="entry name" value="OS04G0586500 PROTEIN"/>
    <property type="match status" value="1"/>
</dbReference>
<comment type="catalytic activity">
    <reaction evidence="15">
        <text>L-threonyl-[protein] + ATP = O-phospho-L-threonyl-[protein] + ADP + H(+)</text>
        <dbReference type="Rhea" id="RHEA:46608"/>
        <dbReference type="Rhea" id="RHEA-COMP:11060"/>
        <dbReference type="Rhea" id="RHEA-COMP:11605"/>
        <dbReference type="ChEBI" id="CHEBI:15378"/>
        <dbReference type="ChEBI" id="CHEBI:30013"/>
        <dbReference type="ChEBI" id="CHEBI:30616"/>
        <dbReference type="ChEBI" id="CHEBI:61977"/>
        <dbReference type="ChEBI" id="CHEBI:456216"/>
        <dbReference type="EC" id="2.7.11.1"/>
    </reaction>
</comment>
<evidence type="ECO:0000256" key="8">
    <source>
        <dbReference type="ARBA" id="ARBA00022741"/>
    </source>
</evidence>
<evidence type="ECO:0000256" key="10">
    <source>
        <dbReference type="ARBA" id="ARBA00022840"/>
    </source>
</evidence>
<dbReference type="EC" id="2.7.11.1" evidence="2"/>
<keyword evidence="9" id="KW-0418">Kinase</keyword>
<dbReference type="InterPro" id="IPR000719">
    <property type="entry name" value="Prot_kinase_dom"/>
</dbReference>
<dbReference type="InterPro" id="IPR011009">
    <property type="entry name" value="Kinase-like_dom_sf"/>
</dbReference>
<keyword evidence="11 18" id="KW-1133">Transmembrane helix</keyword>
<dbReference type="PROSITE" id="PS00107">
    <property type="entry name" value="PROTEIN_KINASE_ATP"/>
    <property type="match status" value="1"/>
</dbReference>
<keyword evidence="6 18" id="KW-0812">Transmembrane</keyword>
<dbReference type="GO" id="GO:0004674">
    <property type="term" value="F:protein serine/threonine kinase activity"/>
    <property type="evidence" value="ECO:0007669"/>
    <property type="project" value="UniProtKB-KW"/>
</dbReference>
<dbReference type="PROSITE" id="PS00108">
    <property type="entry name" value="PROTEIN_KINASE_ST"/>
    <property type="match status" value="1"/>
</dbReference>
<dbReference type="SUPFAM" id="SSF56112">
    <property type="entry name" value="Protein kinase-like (PK-like)"/>
    <property type="match status" value="1"/>
</dbReference>
<protein>
    <recommendedName>
        <fullName evidence="2">non-specific serine/threonine protein kinase</fullName>
        <ecNumber evidence="2">2.7.11.1</ecNumber>
    </recommendedName>
</protein>
<evidence type="ECO:0000256" key="9">
    <source>
        <dbReference type="ARBA" id="ARBA00022777"/>
    </source>
</evidence>
<sequence>MIFNTLLGFSLIFFAFTIIPVSSSSSNSSVSNPDSFVLSCGVSSNATDADGRNWIPDSKYLISSDNSVTATAQSQDPSLPSTVPYMNARIFKSEATYKFSVSPNNSHWIRLHFYPSCFSTYNSSAAYFSVTTGDFTLVSNFSAFITAQALTQAYIIREFSLPPIQSGTLNLTFTPSSAYDGTFAFVNGIEIISMPEIFQSTPMVGFSDQFIEAENSTVQTMYRLNVGGQYIPANNDSGLSRTWYDDSPYIFGAAFGVTSEADKNVTISYPTDVPNYIAPTSVYSTARTMGPNKDINKNYNLTWLFRVDANFTYLVRFHFCEFQLSKINQRVFGIFINNQTAFATADVIAWTKAKGVPVYKDYALYVSEKSGDVELWVALQPAVSAKPEFYDAILNGLEIFKINDTRGNLAGPNPMPASLPQAESQHKRSFAPSKPNNHGTIIGSIIGGLAGFGIVVGLLLFFKHRKMIANGEKSSLAGWLSVYGSSSSSAISGKSSMSSHLSTFGGGLCRHFSLAEIKLGTNNFNESQVIGVGGFGKVYKGTIDGRTKVAIKRANPSSEQGLHEFQTEIDLLSKLRHRHLVSLIGACEENEEMILVYDYMANGTLREHLHKTDNPPLSWKQRLDICVGAARGLHYLHTGAKHTIIHRDVKTTNILLDEKLVAKVSDFGLSKTGPSLNQTHVSTMVKGSFGYLDPEYFRRQQLTEKSDVYSFGVVLLEVLCGRPALNPSLPKEQVSLADWALHCYRRGILEDIIDPHIKEEINPECLMNFADTAVKCLSDQGIDRPSMGAVLQNLEFALQLQSNPDGPKLVAEQKANDAYTHATLLGIEEEGEPSVESGDQSANAVFSQLVNPQGR</sequence>
<comment type="caution">
    <text evidence="21">The sequence shown here is derived from an EMBL/GenBank/DDBJ whole genome shotgun (WGS) entry which is preliminary data.</text>
</comment>
<evidence type="ECO:0000256" key="19">
    <source>
        <dbReference type="SAM" id="SignalP"/>
    </source>
</evidence>
<dbReference type="InterPro" id="IPR024788">
    <property type="entry name" value="Malectin-like_Carb-bd_dom"/>
</dbReference>
<dbReference type="InterPro" id="IPR008271">
    <property type="entry name" value="Ser/Thr_kinase_AS"/>
</dbReference>
<feature type="transmembrane region" description="Helical" evidence="18">
    <location>
        <begin position="441"/>
        <end position="462"/>
    </location>
</feature>
<evidence type="ECO:0000256" key="12">
    <source>
        <dbReference type="ARBA" id="ARBA00023136"/>
    </source>
</evidence>
<keyword evidence="10 17" id="KW-0067">ATP-binding</keyword>
<dbReference type="PANTHER" id="PTHR34590">
    <property type="entry name" value="OS03G0124300 PROTEIN-RELATED"/>
    <property type="match status" value="1"/>
</dbReference>
<dbReference type="GO" id="GO:0005524">
    <property type="term" value="F:ATP binding"/>
    <property type="evidence" value="ECO:0007669"/>
    <property type="project" value="UniProtKB-UniRule"/>
</dbReference>
<reference evidence="21" key="1">
    <citation type="submission" date="2022-12" db="EMBL/GenBank/DDBJ databases">
        <title>Draft genome assemblies for two species of Escallonia (Escalloniales).</title>
        <authorList>
            <person name="Chanderbali A."/>
            <person name="Dervinis C."/>
            <person name="Anghel I."/>
            <person name="Soltis D."/>
            <person name="Soltis P."/>
            <person name="Zapata F."/>
        </authorList>
    </citation>
    <scope>NUCLEOTIDE SEQUENCE</scope>
    <source>
        <strain evidence="21">UCBG92.1500</strain>
        <tissue evidence="21">Leaf</tissue>
    </source>
</reference>
<dbReference type="GO" id="GO:0004714">
    <property type="term" value="F:transmembrane receptor protein tyrosine kinase activity"/>
    <property type="evidence" value="ECO:0007669"/>
    <property type="project" value="InterPro"/>
</dbReference>
<evidence type="ECO:0000256" key="18">
    <source>
        <dbReference type="SAM" id="Phobius"/>
    </source>
</evidence>
<evidence type="ECO:0000256" key="4">
    <source>
        <dbReference type="ARBA" id="ARBA00022527"/>
    </source>
</evidence>
<dbReference type="InterPro" id="IPR001245">
    <property type="entry name" value="Ser-Thr/Tyr_kinase_cat_dom"/>
</dbReference>
<feature type="signal peptide" evidence="19">
    <location>
        <begin position="1"/>
        <end position="23"/>
    </location>
</feature>
<evidence type="ECO:0000259" key="20">
    <source>
        <dbReference type="PROSITE" id="PS50011"/>
    </source>
</evidence>
<comment type="subcellular location">
    <subcellularLocation>
        <location evidence="1">Cell membrane</location>
        <topology evidence="1">Single-pass type I membrane protein</topology>
    </subcellularLocation>
</comment>
<gene>
    <name evidence="21" type="ORF">RJ640_014689</name>
</gene>
<dbReference type="AlphaFoldDB" id="A0AA88RQ68"/>
<evidence type="ECO:0000256" key="5">
    <source>
        <dbReference type="ARBA" id="ARBA00022679"/>
    </source>
</evidence>
<evidence type="ECO:0000313" key="21">
    <source>
        <dbReference type="EMBL" id="KAK2990237.1"/>
    </source>
</evidence>
<dbReference type="Proteomes" id="UP001187471">
    <property type="component" value="Unassembled WGS sequence"/>
</dbReference>
<feature type="domain" description="Protein kinase" evidence="20">
    <location>
        <begin position="524"/>
        <end position="797"/>
    </location>
</feature>
<keyword evidence="22" id="KW-1185">Reference proteome</keyword>
<evidence type="ECO:0000256" key="6">
    <source>
        <dbReference type="ARBA" id="ARBA00022692"/>
    </source>
</evidence>
<evidence type="ECO:0000313" key="22">
    <source>
        <dbReference type="Proteomes" id="UP001187471"/>
    </source>
</evidence>
<dbReference type="InterPro" id="IPR017441">
    <property type="entry name" value="Protein_kinase_ATP_BS"/>
</dbReference>
<keyword evidence="5" id="KW-0808">Transferase</keyword>
<feature type="binding site" evidence="17">
    <location>
        <position position="552"/>
    </location>
    <ligand>
        <name>ATP</name>
        <dbReference type="ChEBI" id="CHEBI:30616"/>
    </ligand>
</feature>
<comment type="catalytic activity">
    <reaction evidence="16">
        <text>L-seryl-[protein] + ATP = O-phospho-L-seryl-[protein] + ADP + H(+)</text>
        <dbReference type="Rhea" id="RHEA:17989"/>
        <dbReference type="Rhea" id="RHEA-COMP:9863"/>
        <dbReference type="Rhea" id="RHEA-COMP:11604"/>
        <dbReference type="ChEBI" id="CHEBI:15378"/>
        <dbReference type="ChEBI" id="CHEBI:29999"/>
        <dbReference type="ChEBI" id="CHEBI:30616"/>
        <dbReference type="ChEBI" id="CHEBI:83421"/>
        <dbReference type="ChEBI" id="CHEBI:456216"/>
        <dbReference type="EC" id="2.7.11.1"/>
    </reaction>
</comment>
<dbReference type="Gene3D" id="3.30.200.20">
    <property type="entry name" value="Phosphorylase Kinase, domain 1"/>
    <property type="match status" value="1"/>
</dbReference>
<dbReference type="PROSITE" id="PS50011">
    <property type="entry name" value="PROTEIN_KINASE_DOM"/>
    <property type="match status" value="1"/>
</dbReference>
<dbReference type="SMART" id="SM00220">
    <property type="entry name" value="S_TKc"/>
    <property type="match status" value="1"/>
</dbReference>
<evidence type="ECO:0000256" key="2">
    <source>
        <dbReference type="ARBA" id="ARBA00012513"/>
    </source>
</evidence>
<dbReference type="GO" id="GO:0005886">
    <property type="term" value="C:plasma membrane"/>
    <property type="evidence" value="ECO:0007669"/>
    <property type="project" value="UniProtKB-SubCell"/>
</dbReference>
<evidence type="ECO:0000256" key="16">
    <source>
        <dbReference type="ARBA" id="ARBA00048679"/>
    </source>
</evidence>
<keyword evidence="8 17" id="KW-0547">Nucleotide-binding</keyword>
<evidence type="ECO:0000256" key="13">
    <source>
        <dbReference type="ARBA" id="ARBA00023180"/>
    </source>
</evidence>
<evidence type="ECO:0000256" key="11">
    <source>
        <dbReference type="ARBA" id="ARBA00022989"/>
    </source>
</evidence>